<gene>
    <name evidence="2" type="ORF">KE274_06465</name>
</gene>
<reference evidence="2 3" key="1">
    <citation type="submission" date="2021-04" db="EMBL/GenBank/DDBJ databases">
        <title>Whole genome analysis of root endophytic bacterium Microbacterium paraoxydans ku-mp colonizing RP-bio226 rice variety.</title>
        <authorList>
            <person name="Ulaganathan K."/>
            <person name="Latha B."/>
        </authorList>
    </citation>
    <scope>NUCLEOTIDE SEQUENCE [LARGE SCALE GENOMIC DNA]</scope>
    <source>
        <strain evidence="3">ku-mp</strain>
    </source>
</reference>
<evidence type="ECO:0000256" key="1">
    <source>
        <dbReference type="SAM" id="Phobius"/>
    </source>
</evidence>
<evidence type="ECO:0008006" key="4">
    <source>
        <dbReference type="Google" id="ProtNLM"/>
    </source>
</evidence>
<keyword evidence="1" id="KW-1133">Transmembrane helix</keyword>
<keyword evidence="1" id="KW-0472">Membrane</keyword>
<evidence type="ECO:0000313" key="2">
    <source>
        <dbReference type="EMBL" id="MBS0023749.1"/>
    </source>
</evidence>
<feature type="transmembrane region" description="Helical" evidence="1">
    <location>
        <begin position="63"/>
        <end position="87"/>
    </location>
</feature>
<dbReference type="EMBL" id="JAGTUK010000002">
    <property type="protein sequence ID" value="MBS0023749.1"/>
    <property type="molecule type" value="Genomic_DNA"/>
</dbReference>
<protein>
    <recommendedName>
        <fullName evidence="4">Integral membrane protein</fullName>
    </recommendedName>
</protein>
<feature type="transmembrane region" description="Helical" evidence="1">
    <location>
        <begin position="131"/>
        <end position="158"/>
    </location>
</feature>
<name>A0ABS5ILB9_9MICO</name>
<dbReference type="Proteomes" id="UP000678243">
    <property type="component" value="Unassembled WGS sequence"/>
</dbReference>
<feature type="transmembrane region" description="Helical" evidence="1">
    <location>
        <begin position="203"/>
        <end position="223"/>
    </location>
</feature>
<feature type="transmembrane region" description="Helical" evidence="1">
    <location>
        <begin position="179"/>
        <end position="197"/>
    </location>
</feature>
<feature type="transmembrane region" description="Helical" evidence="1">
    <location>
        <begin position="35"/>
        <end position="57"/>
    </location>
</feature>
<proteinExistence type="predicted"/>
<dbReference type="RefSeq" id="WP_211542014.1">
    <property type="nucleotide sequence ID" value="NZ_JAGTUK010000002.1"/>
</dbReference>
<keyword evidence="1" id="KW-0812">Transmembrane</keyword>
<sequence length="244" mass="23872">MSAAASVTGVTAGEGSGPAAVDPVLRRLPAAAWRALAPLAVTGATGLAAWAFGAALLGPGSPAVPVLVVAACATPAAWALGALHDGLFDHAAVRLRRRVLTVAVGAGAPALLLAWAQLIGVVAGVAEVPLFPVLALAAVLGAAALSVVAVVAVPVAALRDDVSLRTVAVVCAVAALRRPLAPVAALAVPIAVAWLGLTWFGGLLLLVAPLLVLLSVAAAWPVAAESGVALPPLTPGRRPARGES</sequence>
<feature type="transmembrane region" description="Helical" evidence="1">
    <location>
        <begin position="99"/>
        <end position="125"/>
    </location>
</feature>
<organism evidence="2 3">
    <name type="scientific">Microbacterium paraoxydans</name>
    <dbReference type="NCBI Taxonomy" id="199592"/>
    <lineage>
        <taxon>Bacteria</taxon>
        <taxon>Bacillati</taxon>
        <taxon>Actinomycetota</taxon>
        <taxon>Actinomycetes</taxon>
        <taxon>Micrococcales</taxon>
        <taxon>Microbacteriaceae</taxon>
        <taxon>Microbacterium</taxon>
    </lineage>
</organism>
<accession>A0ABS5ILB9</accession>
<comment type="caution">
    <text evidence="2">The sequence shown here is derived from an EMBL/GenBank/DDBJ whole genome shotgun (WGS) entry which is preliminary data.</text>
</comment>
<evidence type="ECO:0000313" key="3">
    <source>
        <dbReference type="Proteomes" id="UP000678243"/>
    </source>
</evidence>
<keyword evidence="3" id="KW-1185">Reference proteome</keyword>